<comment type="caution">
    <text evidence="3">The sequence shown here is derived from an EMBL/GenBank/DDBJ whole genome shotgun (WGS) entry which is preliminary data.</text>
</comment>
<dbReference type="InterPro" id="IPR038883">
    <property type="entry name" value="AN11006-like"/>
</dbReference>
<keyword evidence="4" id="KW-1185">Reference proteome</keyword>
<organism evidence="3 4">
    <name type="scientific">Xylaria hypoxylon</name>
    <dbReference type="NCBI Taxonomy" id="37992"/>
    <lineage>
        <taxon>Eukaryota</taxon>
        <taxon>Fungi</taxon>
        <taxon>Dikarya</taxon>
        <taxon>Ascomycota</taxon>
        <taxon>Pezizomycotina</taxon>
        <taxon>Sordariomycetes</taxon>
        <taxon>Xylariomycetidae</taxon>
        <taxon>Xylariales</taxon>
        <taxon>Xylariaceae</taxon>
        <taxon>Xylaria</taxon>
    </lineage>
</organism>
<name>A0A4Z0ZGR2_9PEZI</name>
<accession>A0A4Z0ZGR2</accession>
<feature type="domain" description="DUF7730" evidence="2">
    <location>
        <begin position="41"/>
        <end position="165"/>
    </location>
</feature>
<evidence type="ECO:0000256" key="1">
    <source>
        <dbReference type="SAM" id="MobiDB-lite"/>
    </source>
</evidence>
<evidence type="ECO:0000313" key="3">
    <source>
        <dbReference type="EMBL" id="TGJ88092.1"/>
    </source>
</evidence>
<dbReference type="EMBL" id="SKBN01000006">
    <property type="protein sequence ID" value="TGJ88092.1"/>
    <property type="molecule type" value="Genomic_DNA"/>
</dbReference>
<proteinExistence type="predicted"/>
<evidence type="ECO:0000259" key="2">
    <source>
        <dbReference type="Pfam" id="PF24864"/>
    </source>
</evidence>
<sequence length="556" mass="63383">MASSNALLGHAAGPSESLNPEQKPLIPYKSNIPQLREVYERNKSSFLHRLAPETRNAIMELAVTLDSPVKPVPVTNGGMSVNKFVWGEFESRAGTINGRDVTIRFPTGPLAVVSLRLTCRQFYHELDGVFYRENTFLFNSTDLCKRYLSSITIERRRQICNVELAVEDNPIETVALKSMFVNHLYLPLEMISKFLVAHCPLLNRLILNKNLHRSKCPHMRHDQDAPESYRRELGDLLWRQGDRNPARVFEAMSSCMWELAFIVQHSEIIHFPISLPQFEVFIHGSPTVSARVSSRRAHRPKSDVPSYMTKFEHNLSNANKEMKILHQNWPKTVPPTEKFDLDALYDRDELDNPIDYFIPESSRMQDGPNPDLAHFQPYDLNGGHMPKNSGSSNLPATLQMPPKYDENGLLLWKCNERSCFLEIVWRGEEILCGVDFDEQSSPGGYSFELVSRFANWDGLGRLVAHFGHMFHHLGHSQHMTVEECFHMFEDAVLMFTEHPTPRDIDAALRATGLLNFDETPAPQCLINWIGLVNSTESIAARLGHDLEVLRPESKSP</sequence>
<protein>
    <recommendedName>
        <fullName evidence="2">DUF7730 domain-containing protein</fullName>
    </recommendedName>
</protein>
<dbReference type="PANTHER" id="PTHR42085:SF1">
    <property type="entry name" value="F-BOX DOMAIN-CONTAINING PROTEIN"/>
    <property type="match status" value="1"/>
</dbReference>
<dbReference type="OrthoDB" id="5413827at2759"/>
<evidence type="ECO:0000313" key="4">
    <source>
        <dbReference type="Proteomes" id="UP000297716"/>
    </source>
</evidence>
<feature type="region of interest" description="Disordered" evidence="1">
    <location>
        <begin position="1"/>
        <end position="26"/>
    </location>
</feature>
<reference evidence="3 4" key="1">
    <citation type="submission" date="2019-03" db="EMBL/GenBank/DDBJ databases">
        <title>Draft genome sequence of Xylaria hypoxylon DSM 108379, a ubiquitous saprotrophic-parasitic fungi on hardwood.</title>
        <authorList>
            <person name="Buettner E."/>
            <person name="Leonhardt S."/>
            <person name="Gebauer A.M."/>
            <person name="Liers C."/>
            <person name="Hofrichter M."/>
            <person name="Kellner H."/>
        </authorList>
    </citation>
    <scope>NUCLEOTIDE SEQUENCE [LARGE SCALE GENOMIC DNA]</scope>
    <source>
        <strain evidence="3 4">DSM 108379</strain>
    </source>
</reference>
<dbReference type="Pfam" id="PF24864">
    <property type="entry name" value="DUF7730"/>
    <property type="match status" value="1"/>
</dbReference>
<dbReference type="Proteomes" id="UP000297716">
    <property type="component" value="Unassembled WGS sequence"/>
</dbReference>
<dbReference type="InterPro" id="IPR056632">
    <property type="entry name" value="DUF7730"/>
</dbReference>
<gene>
    <name evidence="3" type="ORF">E0Z10_g636</name>
</gene>
<dbReference type="AlphaFoldDB" id="A0A4Z0ZGR2"/>
<dbReference type="PANTHER" id="PTHR42085">
    <property type="entry name" value="F-BOX DOMAIN-CONTAINING PROTEIN"/>
    <property type="match status" value="1"/>
</dbReference>